<feature type="region of interest" description="Disordered" evidence="1">
    <location>
        <begin position="50"/>
        <end position="132"/>
    </location>
</feature>
<feature type="region of interest" description="Disordered" evidence="1">
    <location>
        <begin position="238"/>
        <end position="275"/>
    </location>
</feature>
<accession>A0A9D5H511</accession>
<name>A0A9D5H511_9LILI</name>
<evidence type="ECO:0000256" key="1">
    <source>
        <dbReference type="SAM" id="MobiDB-lite"/>
    </source>
</evidence>
<feature type="region of interest" description="Disordered" evidence="1">
    <location>
        <begin position="474"/>
        <end position="673"/>
    </location>
</feature>
<reference evidence="3" key="2">
    <citation type="journal article" date="2022" name="Hortic Res">
        <title>The genome of Dioscorea zingiberensis sheds light on the biosynthesis, origin and evolution of the medicinally important diosgenin saponins.</title>
        <authorList>
            <person name="Li Y."/>
            <person name="Tan C."/>
            <person name="Li Z."/>
            <person name="Guo J."/>
            <person name="Li S."/>
            <person name="Chen X."/>
            <person name="Wang C."/>
            <person name="Dai X."/>
            <person name="Yang H."/>
            <person name="Song W."/>
            <person name="Hou L."/>
            <person name="Xu J."/>
            <person name="Tong Z."/>
            <person name="Xu A."/>
            <person name="Yuan X."/>
            <person name="Wang W."/>
            <person name="Yang Q."/>
            <person name="Chen L."/>
            <person name="Sun Z."/>
            <person name="Wang K."/>
            <person name="Pan B."/>
            <person name="Chen J."/>
            <person name="Bao Y."/>
            <person name="Liu F."/>
            <person name="Qi X."/>
            <person name="Gang D.R."/>
            <person name="Wen J."/>
            <person name="Li J."/>
        </authorList>
    </citation>
    <scope>NUCLEOTIDE SEQUENCE</scope>
    <source>
        <strain evidence="3">Dzin_1.0</strain>
    </source>
</reference>
<feature type="domain" description="DUF4378" evidence="2">
    <location>
        <begin position="754"/>
        <end position="921"/>
    </location>
</feature>
<organism evidence="3 4">
    <name type="scientific">Dioscorea zingiberensis</name>
    <dbReference type="NCBI Taxonomy" id="325984"/>
    <lineage>
        <taxon>Eukaryota</taxon>
        <taxon>Viridiplantae</taxon>
        <taxon>Streptophyta</taxon>
        <taxon>Embryophyta</taxon>
        <taxon>Tracheophyta</taxon>
        <taxon>Spermatophyta</taxon>
        <taxon>Magnoliopsida</taxon>
        <taxon>Liliopsida</taxon>
        <taxon>Dioscoreales</taxon>
        <taxon>Dioscoreaceae</taxon>
        <taxon>Dioscorea</taxon>
    </lineage>
</organism>
<dbReference type="GO" id="GO:0051513">
    <property type="term" value="P:regulation of monopolar cell growth"/>
    <property type="evidence" value="ECO:0007669"/>
    <property type="project" value="InterPro"/>
</dbReference>
<dbReference type="PANTHER" id="PTHR31680">
    <property type="entry name" value="LONGIFOLIA PROTEIN"/>
    <property type="match status" value="1"/>
</dbReference>
<feature type="compositionally biased region" description="Low complexity" evidence="1">
    <location>
        <begin position="51"/>
        <end position="62"/>
    </location>
</feature>
<evidence type="ECO:0000313" key="3">
    <source>
        <dbReference type="EMBL" id="KAJ0963510.1"/>
    </source>
</evidence>
<feature type="compositionally biased region" description="Basic and acidic residues" evidence="1">
    <location>
        <begin position="238"/>
        <end position="259"/>
    </location>
</feature>
<feature type="compositionally biased region" description="Polar residues" evidence="1">
    <location>
        <begin position="549"/>
        <end position="564"/>
    </location>
</feature>
<feature type="compositionally biased region" description="Polar residues" evidence="1">
    <location>
        <begin position="623"/>
        <end position="660"/>
    </location>
</feature>
<feature type="compositionally biased region" description="Polar residues" evidence="1">
    <location>
        <begin position="585"/>
        <end position="601"/>
    </location>
</feature>
<evidence type="ECO:0000259" key="2">
    <source>
        <dbReference type="Pfam" id="PF14309"/>
    </source>
</evidence>
<feature type="compositionally biased region" description="Low complexity" evidence="1">
    <location>
        <begin position="260"/>
        <end position="275"/>
    </location>
</feature>
<feature type="compositionally biased region" description="Basic and acidic residues" evidence="1">
    <location>
        <begin position="496"/>
        <end position="526"/>
    </location>
</feature>
<dbReference type="AlphaFoldDB" id="A0A9D5H511"/>
<gene>
    <name evidence="3" type="ORF">J5N97_028632</name>
</gene>
<feature type="compositionally biased region" description="Low complexity" evidence="1">
    <location>
        <begin position="474"/>
        <end position="484"/>
    </location>
</feature>
<proteinExistence type="predicted"/>
<reference evidence="3" key="1">
    <citation type="submission" date="2021-03" db="EMBL/GenBank/DDBJ databases">
        <authorList>
            <person name="Li Z."/>
            <person name="Yang C."/>
        </authorList>
    </citation>
    <scope>NUCLEOTIDE SEQUENCE</scope>
    <source>
        <strain evidence="3">Dzin_1.0</strain>
        <tissue evidence="3">Leaf</tissue>
    </source>
</reference>
<dbReference type="InterPro" id="IPR025486">
    <property type="entry name" value="DUF4378"/>
</dbReference>
<feature type="compositionally biased region" description="Polar residues" evidence="1">
    <location>
        <begin position="297"/>
        <end position="309"/>
    </location>
</feature>
<protein>
    <recommendedName>
        <fullName evidence="2">DUF4378 domain-containing protein</fullName>
    </recommendedName>
</protein>
<evidence type="ECO:0000313" key="4">
    <source>
        <dbReference type="Proteomes" id="UP001085076"/>
    </source>
</evidence>
<feature type="region of interest" description="Disordered" evidence="1">
    <location>
        <begin position="686"/>
        <end position="707"/>
    </location>
</feature>
<feature type="region of interest" description="Disordered" evidence="1">
    <location>
        <begin position="290"/>
        <end position="309"/>
    </location>
</feature>
<feature type="compositionally biased region" description="Basic and acidic residues" evidence="1">
    <location>
        <begin position="154"/>
        <end position="176"/>
    </location>
</feature>
<feature type="compositionally biased region" description="Low complexity" evidence="1">
    <location>
        <begin position="91"/>
        <end position="116"/>
    </location>
</feature>
<dbReference type="Proteomes" id="UP001085076">
    <property type="component" value="Miscellaneous, Linkage group lg09"/>
</dbReference>
<feature type="compositionally biased region" description="Polar residues" evidence="1">
    <location>
        <begin position="81"/>
        <end position="90"/>
    </location>
</feature>
<dbReference type="InterPro" id="IPR033334">
    <property type="entry name" value="LNG1/2"/>
</dbReference>
<feature type="region of interest" description="Disordered" evidence="1">
    <location>
        <begin position="346"/>
        <end position="398"/>
    </location>
</feature>
<dbReference type="EMBL" id="JAGGNH010000009">
    <property type="protein sequence ID" value="KAJ0963510.1"/>
    <property type="molecule type" value="Genomic_DNA"/>
</dbReference>
<dbReference type="PANTHER" id="PTHR31680:SF4">
    <property type="entry name" value="LONGIFOLIA PROTEIN"/>
    <property type="match status" value="1"/>
</dbReference>
<comment type="caution">
    <text evidence="3">The sequence shown here is derived from an EMBL/GenBank/DDBJ whole genome shotgun (WGS) entry which is preliminary data.</text>
</comment>
<sequence>MAAKFLHVFADENSELKKQIGCMTGFFQMFERHQFTPGRRSKRLNHKRMISSGHVHSSSSSSPIAEHNGSSPQIVLEKNPSKNFSENQRASMESSRTSFSSSSCSSSFSSLECNRSTQEPPSNEHTGHQSLEFRDVVKESIYRETRGLSINTSSKDKEEANMKNAFKHRDSPRPDKSCGIGLYGKSRKAMDMDESLRVLVRLKEAHCHSSVCSEEPRQSFEGKASSICLGSRDTPRFSCDGREASREDTKLASKLRESPRLSLDSRQSSVRSSNLESKLNSIVSDSCKIRTNRRTPAASNLEQESSSQTRHSLVVAKLMGLETMPSLNSDAQKQICLSRSLNNNVCVPSSGKRKNGATKPSQERKQGPPSKPKTNAIETAPWRQQEKLPIAKKPPFRHRPESVYSEIEKRLKDLEVLQCNKDLMVLKKFLDAMHVPKNTQPQIVHPIPVFSKGSAMTKAFESPIVVMKPMKCTSKSSASSSSVSPLEGLSGLRKLRTGETSERKKSSLDNKMPRDQKSVNKVEENSLPKTPSRMVQSSSSKPQVKPKENNGNSVKTSGSLSPRLQQRKVGEEKKIRRPPMPSLDLNKTQKQSPNRQPSESVSPRGKLGRKPAKTLSNDDRLSEASSETRNFSQPGSCDETSLRSYSNISMGSSQKHSLTVNEDAATAAPEQPSPISVLDASFYQDDMPHSPVKKNSNSFKDDSTSLRNLSPEINHKKLKSIEILVQKLSQLSSKDGETQTTDHIASLCETQNPDHRYISEILLASGLLMKDLTAGPIGTMPLQLHPSGHPINPDLFLVLEQTKSETALRQKNGPKKLHRKLIFNVVNEVLAQKLELTSPFKKVRKLSRSLPTGQRLLKEVCLEIDQLQNESSNSEKDGDNDNLISGEEVLRKSVEWQDFGSEVPELVLEIERSIFKELIDEVVCCEADAAALQAKSHRRRRQLFAK</sequence>
<feature type="region of interest" description="Disordered" evidence="1">
    <location>
        <begin position="147"/>
        <end position="178"/>
    </location>
</feature>
<dbReference type="OrthoDB" id="1929599at2759"/>
<dbReference type="Pfam" id="PF14309">
    <property type="entry name" value="DUF4378"/>
    <property type="match status" value="1"/>
</dbReference>
<keyword evidence="4" id="KW-1185">Reference proteome</keyword>